<sequence>MANRQREGECDVEEEVASSLEEAESTLSECKSSLVIFERRERFLGERIERYRALMGRREGVIRKLEMESLLPPPLPLNQASGNNDDYDDLEGAKSENIGARIHRLDALRARHEVDAANLRVVVELHRGIIAEVETLRRRMDALITRRDDVVMKLEENRDFLIDFAAAAGHDINEEERGDWRPAIYYR</sequence>
<evidence type="ECO:0000313" key="1">
    <source>
        <dbReference type="EMBL" id="KAL3822128.1"/>
    </source>
</evidence>
<dbReference type="AlphaFoldDB" id="A0ABD3SC75"/>
<evidence type="ECO:0000313" key="2">
    <source>
        <dbReference type="Proteomes" id="UP001530377"/>
    </source>
</evidence>
<dbReference type="Proteomes" id="UP001530377">
    <property type="component" value="Unassembled WGS sequence"/>
</dbReference>
<comment type="caution">
    <text evidence="1">The sequence shown here is derived from an EMBL/GenBank/DDBJ whole genome shotgun (WGS) entry which is preliminary data.</text>
</comment>
<keyword evidence="2" id="KW-1185">Reference proteome</keyword>
<organism evidence="1 2">
    <name type="scientific">Cyclostephanos tholiformis</name>
    <dbReference type="NCBI Taxonomy" id="382380"/>
    <lineage>
        <taxon>Eukaryota</taxon>
        <taxon>Sar</taxon>
        <taxon>Stramenopiles</taxon>
        <taxon>Ochrophyta</taxon>
        <taxon>Bacillariophyta</taxon>
        <taxon>Coscinodiscophyceae</taxon>
        <taxon>Thalassiosirophycidae</taxon>
        <taxon>Stephanodiscales</taxon>
        <taxon>Stephanodiscaceae</taxon>
        <taxon>Cyclostephanos</taxon>
    </lineage>
</organism>
<dbReference type="EMBL" id="JALLPB020000074">
    <property type="protein sequence ID" value="KAL3822128.1"/>
    <property type="molecule type" value="Genomic_DNA"/>
</dbReference>
<reference evidence="1 2" key="1">
    <citation type="submission" date="2024-10" db="EMBL/GenBank/DDBJ databases">
        <title>Updated reference genomes for cyclostephanoid diatoms.</title>
        <authorList>
            <person name="Roberts W.R."/>
            <person name="Alverson A.J."/>
        </authorList>
    </citation>
    <scope>NUCLEOTIDE SEQUENCE [LARGE SCALE GENOMIC DNA]</scope>
    <source>
        <strain evidence="1 2">AJA228-03</strain>
    </source>
</reference>
<gene>
    <name evidence="1" type="ORF">ACHAXA_011906</name>
</gene>
<protein>
    <submittedName>
        <fullName evidence="1">Uncharacterized protein</fullName>
    </submittedName>
</protein>
<proteinExistence type="predicted"/>
<name>A0ABD3SC75_9STRA</name>
<accession>A0ABD3SC75</accession>